<name>A0A1K2IZ38_9FLAO</name>
<dbReference type="Proteomes" id="UP000182034">
    <property type="component" value="Unassembled WGS sequence"/>
</dbReference>
<evidence type="ECO:0000313" key="2">
    <source>
        <dbReference type="Proteomes" id="UP000182034"/>
    </source>
</evidence>
<proteinExistence type="predicted"/>
<gene>
    <name evidence="1" type="ORF">SAMN05216324_1367</name>
</gene>
<dbReference type="EMBL" id="FPKW01000036">
    <property type="protein sequence ID" value="SFZ97051.1"/>
    <property type="molecule type" value="Genomic_DNA"/>
</dbReference>
<dbReference type="AlphaFoldDB" id="A0A1K2IZ38"/>
<protein>
    <submittedName>
        <fullName evidence="1">Uncharacterized protein</fullName>
    </submittedName>
</protein>
<organism evidence="1 2">
    <name type="scientific">Chryseobacterium limigenitum</name>
    <dbReference type="NCBI Taxonomy" id="1612149"/>
    <lineage>
        <taxon>Bacteria</taxon>
        <taxon>Pseudomonadati</taxon>
        <taxon>Bacteroidota</taxon>
        <taxon>Flavobacteriia</taxon>
        <taxon>Flavobacteriales</taxon>
        <taxon>Weeksellaceae</taxon>
        <taxon>Chryseobacterium group</taxon>
        <taxon>Chryseobacterium</taxon>
    </lineage>
</organism>
<keyword evidence="2" id="KW-1185">Reference proteome</keyword>
<accession>A0A1K2IZ38</accession>
<reference evidence="2" key="1">
    <citation type="submission" date="2016-10" db="EMBL/GenBank/DDBJ databases">
        <authorList>
            <person name="Varghese N."/>
            <person name="Submissions S."/>
        </authorList>
    </citation>
    <scope>NUCLEOTIDE SEQUENCE [LARGE SCALE GENOMIC DNA]</scope>
    <source>
        <strain evidence="2">SUR2</strain>
    </source>
</reference>
<sequence length="63" mass="7495">MIAREFHHKFFHTPFKCLITTQKILNKKFSEANCILILPRFATFKSRVFGRLMKGIYQFSEAI</sequence>
<evidence type="ECO:0000313" key="1">
    <source>
        <dbReference type="EMBL" id="SFZ97051.1"/>
    </source>
</evidence>